<sequence>MTNHTLADLEASLFAADRTDADVPHPDALARCRELAARYHALKRQQRPGSHPLRAYLLLDAWESNPLADAISEAWPEAATLRVAVPDDFYTGRENEAPCVVPLPDSALPDGATDTLEQELSRDALARLVMTASGQAHQRLVRQGLGAVLFSADSAAGLAQHLRMLGFQYPPEGRNAKVFRYQDPRVLQRVWPALTAAQQAMWLGPVEGWWSLTQPWGPWALEEMVSTQDAVVSVPLWFEAELSREPDRGPEGAVLNRLMDAKQWRAAHSAPAGNRVWARFAENGVTPSEQPNANLMRQLLSIGTAHHLDGGNLEDFVWCSIRYHEAPPSIDWDTPHWSRVLNQTLEALSADPEARFVSAFDACLNPGDETHGLHQPV</sequence>
<evidence type="ECO:0000259" key="1">
    <source>
        <dbReference type="Pfam" id="PF13503"/>
    </source>
</evidence>
<accession>A0AAD2AKV7</accession>
<dbReference type="Pfam" id="PF13503">
    <property type="entry name" value="DUF4123"/>
    <property type="match status" value="1"/>
</dbReference>
<dbReference type="Proteomes" id="UP001190002">
    <property type="component" value="Unassembled WGS sequence"/>
</dbReference>
<dbReference type="RefSeq" id="WP_104566244.1">
    <property type="nucleotide sequence ID" value="NZ_CATVXE010000005.1"/>
</dbReference>
<keyword evidence="5" id="KW-1185">Reference proteome</keyword>
<dbReference type="Proteomes" id="UP001190452">
    <property type="component" value="Unassembled WGS sequence"/>
</dbReference>
<dbReference type="EMBL" id="CATVXE010000005">
    <property type="protein sequence ID" value="CAJ0681903.1"/>
    <property type="molecule type" value="Genomic_DNA"/>
</dbReference>
<evidence type="ECO:0000313" key="4">
    <source>
        <dbReference type="Proteomes" id="UP001190002"/>
    </source>
</evidence>
<evidence type="ECO:0000313" key="3">
    <source>
        <dbReference type="EMBL" id="CAJ0866542.1"/>
    </source>
</evidence>
<name>A0AAD2AKV7_9RALS</name>
<proteinExistence type="predicted"/>
<feature type="domain" description="DUF4123" evidence="1">
    <location>
        <begin position="56"/>
        <end position="200"/>
    </location>
</feature>
<organism evidence="2 4">
    <name type="scientific">Ralstonia mannitolilytica</name>
    <dbReference type="NCBI Taxonomy" id="105219"/>
    <lineage>
        <taxon>Bacteria</taxon>
        <taxon>Pseudomonadati</taxon>
        <taxon>Pseudomonadota</taxon>
        <taxon>Betaproteobacteria</taxon>
        <taxon>Burkholderiales</taxon>
        <taxon>Burkholderiaceae</taxon>
        <taxon>Ralstonia</taxon>
    </lineage>
</organism>
<evidence type="ECO:0000313" key="2">
    <source>
        <dbReference type="EMBL" id="CAJ0681903.1"/>
    </source>
</evidence>
<reference evidence="2 5" key="1">
    <citation type="submission" date="2023-07" db="EMBL/GenBank/DDBJ databases">
        <authorList>
            <person name="Peeters C."/>
        </authorList>
    </citation>
    <scope>NUCLEOTIDE SEQUENCE</scope>
    <source>
        <strain evidence="3 5">R-77569</strain>
        <strain evidence="2">R-77591</strain>
    </source>
</reference>
<dbReference type="InterPro" id="IPR025391">
    <property type="entry name" value="DUF4123"/>
</dbReference>
<dbReference type="AlphaFoldDB" id="A0AAD2AKV7"/>
<dbReference type="EMBL" id="CAUDKV010000006">
    <property type="protein sequence ID" value="CAJ0866542.1"/>
    <property type="molecule type" value="Genomic_DNA"/>
</dbReference>
<protein>
    <recommendedName>
        <fullName evidence="1">DUF4123 domain-containing protein</fullName>
    </recommendedName>
</protein>
<gene>
    <name evidence="3" type="ORF">R77569_01895</name>
    <name evidence="2" type="ORF">R77591_01567</name>
</gene>
<comment type="caution">
    <text evidence="2">The sequence shown here is derived from an EMBL/GenBank/DDBJ whole genome shotgun (WGS) entry which is preliminary data.</text>
</comment>
<evidence type="ECO:0000313" key="5">
    <source>
        <dbReference type="Proteomes" id="UP001190452"/>
    </source>
</evidence>